<dbReference type="GO" id="GO:0005886">
    <property type="term" value="C:plasma membrane"/>
    <property type="evidence" value="ECO:0007669"/>
    <property type="project" value="UniProtKB-SubCell"/>
</dbReference>
<keyword evidence="6 10" id="KW-0297">G-protein coupled receptor</keyword>
<dbReference type="SUPFAM" id="SSF81321">
    <property type="entry name" value="Family A G protein-coupled receptor-like"/>
    <property type="match status" value="1"/>
</dbReference>
<protein>
    <submittedName>
        <fullName evidence="15">Achatin receptor 1</fullName>
    </submittedName>
</protein>
<dbReference type="Proteomes" id="UP000735302">
    <property type="component" value="Unassembled WGS sequence"/>
</dbReference>
<evidence type="ECO:0000256" key="6">
    <source>
        <dbReference type="ARBA" id="ARBA00023040"/>
    </source>
</evidence>
<evidence type="ECO:0000256" key="5">
    <source>
        <dbReference type="ARBA" id="ARBA00022989"/>
    </source>
</evidence>
<keyword evidence="5 12" id="KW-1133">Transmembrane helix</keyword>
<dbReference type="GO" id="GO:0004983">
    <property type="term" value="F:neuropeptide Y receptor activity"/>
    <property type="evidence" value="ECO:0007669"/>
    <property type="project" value="InterPro"/>
</dbReference>
<dbReference type="GO" id="GO:0042277">
    <property type="term" value="F:peptide binding"/>
    <property type="evidence" value="ECO:0007669"/>
    <property type="project" value="TreeGrafter"/>
</dbReference>
<evidence type="ECO:0000259" key="14">
    <source>
        <dbReference type="PROSITE" id="PS50262"/>
    </source>
</evidence>
<dbReference type="InterPro" id="IPR000611">
    <property type="entry name" value="NPY_rcpt"/>
</dbReference>
<dbReference type="PROSITE" id="PS00237">
    <property type="entry name" value="G_PROTEIN_RECEP_F1_1"/>
    <property type="match status" value="1"/>
</dbReference>
<feature type="transmembrane region" description="Helical" evidence="12">
    <location>
        <begin position="164"/>
        <end position="190"/>
    </location>
</feature>
<evidence type="ECO:0000313" key="16">
    <source>
        <dbReference type="Proteomes" id="UP000735302"/>
    </source>
</evidence>
<feature type="domain" description="G-protein coupled receptors family 1 profile" evidence="14">
    <location>
        <begin position="142"/>
        <end position="447"/>
    </location>
</feature>
<dbReference type="PANTHER" id="PTHR24241">
    <property type="entry name" value="NEUROPEPTIDE RECEPTOR-RELATED G-PROTEIN COUPLED RECEPTOR"/>
    <property type="match status" value="1"/>
</dbReference>
<dbReference type="Gene3D" id="1.20.1070.10">
    <property type="entry name" value="Rhodopsin 7-helix transmembrane proteins"/>
    <property type="match status" value="1"/>
</dbReference>
<dbReference type="InterPro" id="IPR000276">
    <property type="entry name" value="GPCR_Rhodpsn"/>
</dbReference>
<keyword evidence="13" id="KW-0732">Signal</keyword>
<accession>A0AAV3YWT8</accession>
<keyword evidence="4 10" id="KW-0812">Transmembrane</keyword>
<feature type="compositionally biased region" description="Polar residues" evidence="11">
    <location>
        <begin position="548"/>
        <end position="561"/>
    </location>
</feature>
<evidence type="ECO:0000256" key="7">
    <source>
        <dbReference type="ARBA" id="ARBA00023136"/>
    </source>
</evidence>
<dbReference type="GO" id="GO:0032870">
    <property type="term" value="P:cellular response to hormone stimulus"/>
    <property type="evidence" value="ECO:0007669"/>
    <property type="project" value="TreeGrafter"/>
</dbReference>
<dbReference type="InterPro" id="IPR017452">
    <property type="entry name" value="GPCR_Rhodpsn_7TM"/>
</dbReference>
<evidence type="ECO:0000256" key="8">
    <source>
        <dbReference type="ARBA" id="ARBA00023170"/>
    </source>
</evidence>
<reference evidence="15 16" key="1">
    <citation type="journal article" date="2021" name="Elife">
        <title>Chloroplast acquisition without the gene transfer in kleptoplastic sea slugs, Plakobranchus ocellatus.</title>
        <authorList>
            <person name="Maeda T."/>
            <person name="Takahashi S."/>
            <person name="Yoshida T."/>
            <person name="Shimamura S."/>
            <person name="Takaki Y."/>
            <person name="Nagai Y."/>
            <person name="Toyoda A."/>
            <person name="Suzuki Y."/>
            <person name="Arimoto A."/>
            <person name="Ishii H."/>
            <person name="Satoh N."/>
            <person name="Nishiyama T."/>
            <person name="Hasebe M."/>
            <person name="Maruyama T."/>
            <person name="Minagawa J."/>
            <person name="Obokata J."/>
            <person name="Shigenobu S."/>
        </authorList>
    </citation>
    <scope>NUCLEOTIDE SEQUENCE [LARGE SCALE GENOMIC DNA]</scope>
</reference>
<organism evidence="15 16">
    <name type="scientific">Plakobranchus ocellatus</name>
    <dbReference type="NCBI Taxonomy" id="259542"/>
    <lineage>
        <taxon>Eukaryota</taxon>
        <taxon>Metazoa</taxon>
        <taxon>Spiralia</taxon>
        <taxon>Lophotrochozoa</taxon>
        <taxon>Mollusca</taxon>
        <taxon>Gastropoda</taxon>
        <taxon>Heterobranchia</taxon>
        <taxon>Euthyneura</taxon>
        <taxon>Panpulmonata</taxon>
        <taxon>Sacoglossa</taxon>
        <taxon>Placobranchoidea</taxon>
        <taxon>Plakobranchidae</taxon>
        <taxon>Plakobranchus</taxon>
    </lineage>
</organism>
<comment type="subcellular location">
    <subcellularLocation>
        <location evidence="1">Cell membrane</location>
        <topology evidence="1">Multi-pass membrane protein</topology>
    </subcellularLocation>
</comment>
<evidence type="ECO:0000256" key="2">
    <source>
        <dbReference type="ARBA" id="ARBA00010663"/>
    </source>
</evidence>
<feature type="transmembrane region" description="Helical" evidence="12">
    <location>
        <begin position="429"/>
        <end position="450"/>
    </location>
</feature>
<keyword evidence="7 12" id="KW-0472">Membrane</keyword>
<feature type="transmembrane region" description="Helical" evidence="12">
    <location>
        <begin position="395"/>
        <end position="417"/>
    </location>
</feature>
<feature type="transmembrane region" description="Helical" evidence="12">
    <location>
        <begin position="129"/>
        <end position="152"/>
    </location>
</feature>
<dbReference type="PRINTS" id="PR00237">
    <property type="entry name" value="GPCRRHODOPSN"/>
</dbReference>
<evidence type="ECO:0000256" key="10">
    <source>
        <dbReference type="RuleBase" id="RU000688"/>
    </source>
</evidence>
<dbReference type="AlphaFoldDB" id="A0AAV3YWT8"/>
<comment type="caution">
    <text evidence="15">The sequence shown here is derived from an EMBL/GenBank/DDBJ whole genome shotgun (WGS) entry which is preliminary data.</text>
</comment>
<evidence type="ECO:0000256" key="12">
    <source>
        <dbReference type="SAM" id="Phobius"/>
    </source>
</evidence>
<feature type="transmembrane region" description="Helical" evidence="12">
    <location>
        <begin position="244"/>
        <end position="265"/>
    </location>
</feature>
<gene>
    <name evidence="15" type="ORF">PoB_001304400</name>
</gene>
<dbReference type="EMBL" id="BLXT01001549">
    <property type="protein sequence ID" value="GFN86538.1"/>
    <property type="molecule type" value="Genomic_DNA"/>
</dbReference>
<feature type="region of interest" description="Disordered" evidence="11">
    <location>
        <begin position="548"/>
        <end position="573"/>
    </location>
</feature>
<evidence type="ECO:0000256" key="3">
    <source>
        <dbReference type="ARBA" id="ARBA00022475"/>
    </source>
</evidence>
<name>A0AAV3YWT8_9GAST</name>
<feature type="signal peptide" evidence="13">
    <location>
        <begin position="1"/>
        <end position="25"/>
    </location>
</feature>
<evidence type="ECO:0000256" key="4">
    <source>
        <dbReference type="ARBA" id="ARBA00022692"/>
    </source>
</evidence>
<dbReference type="PANTHER" id="PTHR24241:SF117">
    <property type="entry name" value="G-PROTEIN COUPLED RECEPTORS FAMILY 1 PROFILE DOMAIN-CONTAINING PROTEIN"/>
    <property type="match status" value="1"/>
</dbReference>
<dbReference type="Pfam" id="PF00001">
    <property type="entry name" value="7tm_1"/>
    <property type="match status" value="1"/>
</dbReference>
<feature type="transmembrane region" description="Helical" evidence="12">
    <location>
        <begin position="292"/>
        <end position="320"/>
    </location>
</feature>
<proteinExistence type="inferred from homology"/>
<evidence type="ECO:0000313" key="15">
    <source>
        <dbReference type="EMBL" id="GFN86538.1"/>
    </source>
</evidence>
<keyword evidence="16" id="KW-1185">Reference proteome</keyword>
<sequence>MKSFTAVHLLPGLLYFSTQSLLASSANTTLLPTRTSYSYEILIPAPQLLEPSQSTSSAAAAASASSGDTSKYDAAKFDSALKTSSSNCSIPALGSSTSVEPVSSDCNSSLPTTEASKEEIWTSAVIQRVATIVFCMICALVGNTSIIVLLTCSRYRKRNSRVNIFIIHLAIGDLTVCFCTMTTEIMFVAFGQWVFGPALCKILPYLQCVTLASTTFILTSMSFDRYLAICKPLKYRATTTRAKRFICVSWVLAFVLAVPQLLIFIQTEETRDGKVYVQCKSKGYTALWQRRLYFSFFTVYIMIVPIILISFCYISIVCVVSKASRVIQRESYIPSGGGGSMSSRNSINSSMASQVNNNNCSNVSPTTVPLRRPGAYSRSKSTFPRAKIKTLKMTFTIIATFIICWTPYFVTTLIRVYSNYKVHVPEQVMAFVETITFVQSCVNPLIYGFFNIKVKRGVSEILFPCCESLRDRGAQIENCVRRNPSYRGPELCMTVTNEQHNHVHHVHRPGYEMKLCGTPKSRCRAAEGSFLGPGPSFCGGFGSSQAGTSNSNPSHSQSANSVERLGRGASAVTVTENKNGVRLRVRFARRDHCKCLSSDGLNNCIISDTCVPYDLLLHTSNNGAAQTVGAKLTMYKHHSLQQLYT</sequence>
<keyword evidence="8 10" id="KW-0675">Receptor</keyword>
<dbReference type="PRINTS" id="PR01012">
    <property type="entry name" value="NRPEPTIDEYR"/>
</dbReference>
<dbReference type="PROSITE" id="PS50262">
    <property type="entry name" value="G_PROTEIN_RECEP_F1_2"/>
    <property type="match status" value="1"/>
</dbReference>
<evidence type="ECO:0000256" key="1">
    <source>
        <dbReference type="ARBA" id="ARBA00004651"/>
    </source>
</evidence>
<keyword evidence="9 10" id="KW-0807">Transducer</keyword>
<feature type="chain" id="PRO_5043730251" evidence="13">
    <location>
        <begin position="26"/>
        <end position="645"/>
    </location>
</feature>
<evidence type="ECO:0000256" key="13">
    <source>
        <dbReference type="SAM" id="SignalP"/>
    </source>
</evidence>
<keyword evidence="3" id="KW-1003">Cell membrane</keyword>
<feature type="transmembrane region" description="Helical" evidence="12">
    <location>
        <begin position="202"/>
        <end position="223"/>
    </location>
</feature>
<evidence type="ECO:0000256" key="9">
    <source>
        <dbReference type="ARBA" id="ARBA00023224"/>
    </source>
</evidence>
<evidence type="ECO:0000256" key="11">
    <source>
        <dbReference type="SAM" id="MobiDB-lite"/>
    </source>
</evidence>
<comment type="similarity">
    <text evidence="2 10">Belongs to the G-protein coupled receptor 1 family.</text>
</comment>